<accession>A0A6A6GDU0</accession>
<keyword evidence="2" id="KW-1185">Reference proteome</keyword>
<reference evidence="2" key="1">
    <citation type="journal article" date="2020" name="Stud. Mycol.">
        <title>101 Dothideomycetes genomes: A test case for predicting lifestyles and emergence of pathogens.</title>
        <authorList>
            <person name="Haridas S."/>
            <person name="Albert R."/>
            <person name="Binder M."/>
            <person name="Bloem J."/>
            <person name="LaButti K."/>
            <person name="Salamov A."/>
            <person name="Andreopoulos B."/>
            <person name="Baker S."/>
            <person name="Barry K."/>
            <person name="Bills G."/>
            <person name="Bluhm B."/>
            <person name="Cannon C."/>
            <person name="Castanera R."/>
            <person name="Culley D."/>
            <person name="Daum C."/>
            <person name="Ezra D."/>
            <person name="Gonzalez J."/>
            <person name="Henrissat B."/>
            <person name="Kuo A."/>
            <person name="Liang C."/>
            <person name="Lipzen A."/>
            <person name="Lutzoni F."/>
            <person name="Magnuson J."/>
            <person name="Mondo S."/>
            <person name="Nolan M."/>
            <person name="Ohm R."/>
            <person name="Pangilinan J."/>
            <person name="Park H.-J."/>
            <person name="Ramirez L."/>
            <person name="Alfaro M."/>
            <person name="Sun H."/>
            <person name="Tritt A."/>
            <person name="Yoshinaga Y."/>
            <person name="Zwiers L.-H."/>
            <person name="Turgeon B."/>
            <person name="Goodwin S."/>
            <person name="Spatafora J."/>
            <person name="Crous P."/>
            <person name="Grigoriev I."/>
        </authorList>
    </citation>
    <scope>NUCLEOTIDE SEQUENCE [LARGE SCALE GENOMIC DNA]</scope>
    <source>
        <strain evidence="2">CECT 20119</strain>
    </source>
</reference>
<gene>
    <name evidence="1" type="ORF">BDZ85DRAFT_111419</name>
</gene>
<proteinExistence type="predicted"/>
<dbReference type="AlphaFoldDB" id="A0A6A6GDU0"/>
<name>A0A6A6GDU0_9PEZI</name>
<dbReference type="Proteomes" id="UP000799538">
    <property type="component" value="Unassembled WGS sequence"/>
</dbReference>
<organism evidence="1 2">
    <name type="scientific">Elsinoe ampelina</name>
    <dbReference type="NCBI Taxonomy" id="302913"/>
    <lineage>
        <taxon>Eukaryota</taxon>
        <taxon>Fungi</taxon>
        <taxon>Dikarya</taxon>
        <taxon>Ascomycota</taxon>
        <taxon>Pezizomycotina</taxon>
        <taxon>Dothideomycetes</taxon>
        <taxon>Dothideomycetidae</taxon>
        <taxon>Myriangiales</taxon>
        <taxon>Elsinoaceae</taxon>
        <taxon>Elsinoe</taxon>
    </lineage>
</organism>
<protein>
    <submittedName>
        <fullName evidence="1">Uncharacterized protein</fullName>
    </submittedName>
</protein>
<dbReference type="EMBL" id="ML992506">
    <property type="protein sequence ID" value="KAF2223580.1"/>
    <property type="molecule type" value="Genomic_DNA"/>
</dbReference>
<evidence type="ECO:0000313" key="2">
    <source>
        <dbReference type="Proteomes" id="UP000799538"/>
    </source>
</evidence>
<sequence>MIHSAAGDVVSQCKQDVAATGRELTAGCRLFRRPRNFIVGTDARPVFGASMPQGKIPTVLHWIDFLQIEALIALSFQRPQFCVWRDPLATSQREPTPRKINERRGTRWRGSTSFPSHSLCTGPCPPSVCGWPIEVKTYLPVTLRWRWNIHKL</sequence>
<evidence type="ECO:0000313" key="1">
    <source>
        <dbReference type="EMBL" id="KAF2223580.1"/>
    </source>
</evidence>